<dbReference type="SUPFAM" id="SSF55073">
    <property type="entry name" value="Nucleotide cyclase"/>
    <property type="match status" value="1"/>
</dbReference>
<sequence>MERVAAAEFQDVAVVSCDIIGHSAANEAEQVRRVAAINDIVAAAIRRDARHIVWSSGGDGGHVVFFGDEWQADAVRLVADLSGWARDERLTLRVTGHVGRVATLVGADGRVQAVGTGINFAGWLIRQATGHGILVSDRFRQEVAAAPSTEDVVFHEERLLVDRNSHPQLLFLMSLDRVRSRWAEAEQDDYASLRQSLAEQNGWEALYYSKRISQINARDQDVTRTLELVTGILKSGTPGNRSFLESLRANELTEMLKLGHLVERGPGEVICRVGDPGESMFVILRGEVGVYNLEGKGYGGTAKPKHVQRAGEVVGELATALKRPRTADLVAISDVALLSFISEEIKHKLAGTDAGKDAARQYELFITDRVLQHTIQAAPYLLGPSRLGPLSVAPTHSTSRVGAQEAWEATVRDLLPHTELVEVAAEGFTLDVGQVAREVSKDRPRHGLFILVSGTVMAPTAARLSGAQCPLLWVDVPNLLVQSPHTYRREQEPILVLWIGASGIDRLELQQRVELLRALKDTVGGVPSHFEYDVFLCHSSKDKDVVLDVKERLWNEFGIRSWYDDVELTPSVSTRRTIENGLRTSRFFLVCASANVNASAWANREIDSVISSDVKRQGNGPTVLVLKLYEEESNDEAIPLIFRGSKRLNLRRAGDFEKLAHHILSAKGAGNG</sequence>
<dbReference type="PROSITE" id="PS50042">
    <property type="entry name" value="CNMP_BINDING_3"/>
    <property type="match status" value="1"/>
</dbReference>
<accession>A0A2S6GN09</accession>
<dbReference type="CDD" id="cd00038">
    <property type="entry name" value="CAP_ED"/>
    <property type="match status" value="1"/>
</dbReference>
<keyword evidence="4" id="KW-1185">Reference proteome</keyword>
<dbReference type="InterPro" id="IPR018488">
    <property type="entry name" value="cNMP-bd_CS"/>
</dbReference>
<dbReference type="EMBL" id="PTIX01000009">
    <property type="protein sequence ID" value="PPK66629.1"/>
    <property type="molecule type" value="Genomic_DNA"/>
</dbReference>
<reference evidence="3 4" key="1">
    <citation type="submission" date="2018-02" db="EMBL/GenBank/DDBJ databases">
        <title>Genomic Encyclopedia of Archaeal and Bacterial Type Strains, Phase II (KMG-II): from individual species to whole genera.</title>
        <authorList>
            <person name="Goeker M."/>
        </authorList>
    </citation>
    <scope>NUCLEOTIDE SEQUENCE [LARGE SCALE GENOMIC DNA]</scope>
    <source>
        <strain evidence="3 4">YU 961-1</strain>
    </source>
</reference>
<proteinExistence type="predicted"/>
<dbReference type="InterPro" id="IPR000157">
    <property type="entry name" value="TIR_dom"/>
</dbReference>
<comment type="caution">
    <text evidence="3">The sequence shown here is derived from an EMBL/GenBank/DDBJ whole genome shotgun (WGS) entry which is preliminary data.</text>
</comment>
<dbReference type="PROSITE" id="PS50104">
    <property type="entry name" value="TIR"/>
    <property type="match status" value="1"/>
</dbReference>
<dbReference type="GO" id="GO:0007165">
    <property type="term" value="P:signal transduction"/>
    <property type="evidence" value="ECO:0007669"/>
    <property type="project" value="InterPro"/>
</dbReference>
<dbReference type="SUPFAM" id="SSF52200">
    <property type="entry name" value="Toll/Interleukin receptor TIR domain"/>
    <property type="match status" value="1"/>
</dbReference>
<evidence type="ECO:0000313" key="3">
    <source>
        <dbReference type="EMBL" id="PPK66629.1"/>
    </source>
</evidence>
<dbReference type="InterPro" id="IPR000595">
    <property type="entry name" value="cNMP-bd_dom"/>
</dbReference>
<dbReference type="Gene3D" id="3.30.70.1230">
    <property type="entry name" value="Nucleotide cyclase"/>
    <property type="match status" value="1"/>
</dbReference>
<evidence type="ECO:0000259" key="1">
    <source>
        <dbReference type="PROSITE" id="PS50042"/>
    </source>
</evidence>
<feature type="domain" description="Cyclic nucleotide-binding" evidence="1">
    <location>
        <begin position="243"/>
        <end position="340"/>
    </location>
</feature>
<dbReference type="InterPro" id="IPR018490">
    <property type="entry name" value="cNMP-bd_dom_sf"/>
</dbReference>
<dbReference type="OrthoDB" id="7285215at2"/>
<dbReference type="InterPro" id="IPR029787">
    <property type="entry name" value="Nucleotide_cyclase"/>
</dbReference>
<dbReference type="PROSITE" id="PS00888">
    <property type="entry name" value="CNMP_BINDING_1"/>
    <property type="match status" value="1"/>
</dbReference>
<dbReference type="Pfam" id="PF00027">
    <property type="entry name" value="cNMP_binding"/>
    <property type="match status" value="1"/>
</dbReference>
<dbReference type="Gene3D" id="2.60.120.10">
    <property type="entry name" value="Jelly Rolls"/>
    <property type="match status" value="1"/>
</dbReference>
<protein>
    <submittedName>
        <fullName evidence="3">TIR domain-containing protein</fullName>
    </submittedName>
</protein>
<gene>
    <name evidence="3" type="ORF">CLV40_10914</name>
</gene>
<evidence type="ECO:0000259" key="2">
    <source>
        <dbReference type="PROSITE" id="PS50104"/>
    </source>
</evidence>
<dbReference type="RefSeq" id="WP_104480028.1">
    <property type="nucleotide sequence ID" value="NZ_CP154825.1"/>
</dbReference>
<evidence type="ECO:0000313" key="4">
    <source>
        <dbReference type="Proteomes" id="UP000239203"/>
    </source>
</evidence>
<name>A0A2S6GN09_9PSEU</name>
<dbReference type="Gene3D" id="3.40.50.10140">
    <property type="entry name" value="Toll/interleukin-1 receptor homology (TIR) domain"/>
    <property type="match status" value="1"/>
</dbReference>
<feature type="domain" description="TIR" evidence="2">
    <location>
        <begin position="530"/>
        <end position="663"/>
    </location>
</feature>
<dbReference type="InterPro" id="IPR014710">
    <property type="entry name" value="RmlC-like_jellyroll"/>
</dbReference>
<dbReference type="Proteomes" id="UP000239203">
    <property type="component" value="Unassembled WGS sequence"/>
</dbReference>
<dbReference type="SMART" id="SM00100">
    <property type="entry name" value="cNMP"/>
    <property type="match status" value="1"/>
</dbReference>
<dbReference type="AlphaFoldDB" id="A0A2S6GN09"/>
<dbReference type="Pfam" id="PF13676">
    <property type="entry name" value="TIR_2"/>
    <property type="match status" value="1"/>
</dbReference>
<dbReference type="SUPFAM" id="SSF51206">
    <property type="entry name" value="cAMP-binding domain-like"/>
    <property type="match status" value="1"/>
</dbReference>
<dbReference type="InterPro" id="IPR035897">
    <property type="entry name" value="Toll_tir_struct_dom_sf"/>
</dbReference>
<organism evidence="3 4">
    <name type="scientific">Actinokineospora auranticolor</name>
    <dbReference type="NCBI Taxonomy" id="155976"/>
    <lineage>
        <taxon>Bacteria</taxon>
        <taxon>Bacillati</taxon>
        <taxon>Actinomycetota</taxon>
        <taxon>Actinomycetes</taxon>
        <taxon>Pseudonocardiales</taxon>
        <taxon>Pseudonocardiaceae</taxon>
        <taxon>Actinokineospora</taxon>
    </lineage>
</organism>